<proteinExistence type="predicted"/>
<gene>
    <name evidence="1" type="ORF">SAMN05444390_105358</name>
</gene>
<reference evidence="1 2" key="1">
    <citation type="submission" date="2016-10" db="EMBL/GenBank/DDBJ databases">
        <authorList>
            <person name="de Groot N.N."/>
        </authorList>
    </citation>
    <scope>NUCLEOTIDE SEQUENCE [LARGE SCALE GENOMIC DNA]</scope>
    <source>
        <strain evidence="1 2">DSM 22012</strain>
    </source>
</reference>
<dbReference type="EMBL" id="FNVQ01000005">
    <property type="protein sequence ID" value="SEG82398.1"/>
    <property type="molecule type" value="Genomic_DNA"/>
</dbReference>
<keyword evidence="2" id="KW-1185">Reference proteome</keyword>
<dbReference type="InterPro" id="IPR010743">
    <property type="entry name" value="Methionine_synth_MetW"/>
</dbReference>
<name>A0A1H6DAX3_9GAMM</name>
<dbReference type="NCBIfam" id="TIGR02081">
    <property type="entry name" value="metW"/>
    <property type="match status" value="1"/>
</dbReference>
<dbReference type="SUPFAM" id="SSF53335">
    <property type="entry name" value="S-adenosyl-L-methionine-dependent methyltransferases"/>
    <property type="match status" value="1"/>
</dbReference>
<protein>
    <submittedName>
        <fullName evidence="1">Methionine biosynthesis protein MetW</fullName>
    </submittedName>
</protein>
<dbReference type="RefSeq" id="WP_104005173.1">
    <property type="nucleotide sequence ID" value="NZ_FNVQ01000005.1"/>
</dbReference>
<dbReference type="Proteomes" id="UP000236745">
    <property type="component" value="Unassembled WGS sequence"/>
</dbReference>
<evidence type="ECO:0000313" key="1">
    <source>
        <dbReference type="EMBL" id="SEG82398.1"/>
    </source>
</evidence>
<dbReference type="Gene3D" id="3.40.50.150">
    <property type="entry name" value="Vaccinia Virus protein VP39"/>
    <property type="match status" value="1"/>
</dbReference>
<sequence length="196" mass="22950">MRADLEIIQEWIRPGSQVLDLGCGDGELLANLKSQKNVGGYGLEIDQDNITTCIEKGVSVVEQDIDRGLASIRDSSFDTVVMTQALQTMHRPDQTVEEMLRIGKECIVTFPNFAHWRARFYLAFRGRMPVSKFLPYTWYNTPNIHFCTFDDFERLCVEHNIRILDRTVVDHKLRDRWWIRLWPNMLGEIAIYRITR</sequence>
<dbReference type="AlphaFoldDB" id="A0A1H6DAX3"/>
<dbReference type="PANTHER" id="PTHR43861">
    <property type="entry name" value="TRANS-ACONITATE 2-METHYLTRANSFERASE-RELATED"/>
    <property type="match status" value="1"/>
</dbReference>
<dbReference type="Pfam" id="PF07021">
    <property type="entry name" value="MetW"/>
    <property type="match status" value="1"/>
</dbReference>
<organism evidence="1 2">
    <name type="scientific">Marinobacterium lutimaris</name>
    <dbReference type="NCBI Taxonomy" id="568106"/>
    <lineage>
        <taxon>Bacteria</taxon>
        <taxon>Pseudomonadati</taxon>
        <taxon>Pseudomonadota</taxon>
        <taxon>Gammaproteobacteria</taxon>
        <taxon>Oceanospirillales</taxon>
        <taxon>Oceanospirillaceae</taxon>
        <taxon>Marinobacterium</taxon>
    </lineage>
</organism>
<dbReference type="OrthoDB" id="9792690at2"/>
<evidence type="ECO:0000313" key="2">
    <source>
        <dbReference type="Proteomes" id="UP000236745"/>
    </source>
</evidence>
<accession>A0A1H6DAX3</accession>
<dbReference type="CDD" id="cd02440">
    <property type="entry name" value="AdoMet_MTases"/>
    <property type="match status" value="1"/>
</dbReference>
<dbReference type="InterPro" id="IPR029063">
    <property type="entry name" value="SAM-dependent_MTases_sf"/>
</dbReference>